<dbReference type="AlphaFoldDB" id="A0A7Z0WTI5"/>
<dbReference type="InterPro" id="IPR036250">
    <property type="entry name" value="AcylCo_DH-like_C"/>
</dbReference>
<dbReference type="InterPro" id="IPR046373">
    <property type="entry name" value="Acyl-CoA_Oxase/DH_mid-dom_sf"/>
</dbReference>
<dbReference type="SUPFAM" id="SSF56645">
    <property type="entry name" value="Acyl-CoA dehydrogenase NM domain-like"/>
    <property type="match status" value="1"/>
</dbReference>
<accession>A0A7Z0WTI5</accession>
<dbReference type="Pfam" id="PF02771">
    <property type="entry name" value="Acyl-CoA_dh_N"/>
    <property type="match status" value="1"/>
</dbReference>
<dbReference type="Proteomes" id="UP000185696">
    <property type="component" value="Unassembled WGS sequence"/>
</dbReference>
<name>A0A7Z0WTI5_9PSEU</name>
<feature type="domain" description="Acyl-CoA dehydrogenase C-terminal" evidence="3">
    <location>
        <begin position="260"/>
        <end position="390"/>
    </location>
</feature>
<evidence type="ECO:0000313" key="5">
    <source>
        <dbReference type="Proteomes" id="UP000185696"/>
    </source>
</evidence>
<evidence type="ECO:0000259" key="3">
    <source>
        <dbReference type="Pfam" id="PF08028"/>
    </source>
</evidence>
<dbReference type="EMBL" id="MSIF01000002">
    <property type="protein sequence ID" value="OLF12964.1"/>
    <property type="molecule type" value="Genomic_DNA"/>
</dbReference>
<dbReference type="Pfam" id="PF08028">
    <property type="entry name" value="Acyl-CoA_dh_2"/>
    <property type="match status" value="1"/>
</dbReference>
<dbReference type="PIRSF" id="PIRSF016578">
    <property type="entry name" value="HsaA"/>
    <property type="match status" value="1"/>
</dbReference>
<dbReference type="SUPFAM" id="SSF47203">
    <property type="entry name" value="Acyl-CoA dehydrogenase C-terminal domain-like"/>
    <property type="match status" value="1"/>
</dbReference>
<evidence type="ECO:0000256" key="1">
    <source>
        <dbReference type="ARBA" id="ARBA00023002"/>
    </source>
</evidence>
<sequence length="416" mass="45102">MSVVAANFPEHGFPLPPEPELTPADVVARAEAFASELVERQAETENRTFYATDTHEAFSKAGLYRILVPRRYGGYEFGVDTFVKVAIALTRGCPSTGWMYTLGAAHALAVATVFPESAQDELFAGGDFLAPATIMPSGTAERVDGGWKVNGTWGYCSGAPYATHFVGHALAPGASGQLEPMLFIAPREQWRRLDDWGQQLGLRGSGSHSITVEDAIIPDHYTLPGHMSQYSVADGTPGLRLHGNVEYSGGPLSFMNLESAVLAVGIAKAALDAFEDLMRTRTTLFPPVVTRFEDPDYQYWYGEATGMIATAEVGILGAVRLWQEACAAGPAAFTRELEMRLAGISRQVEQLCWRAVEGHLLPTAGSSSVRRGERLERIWRDMSMLHTHAGSAVFLAAKAQRELSRAHFGLPDELAG</sequence>
<dbReference type="Gene3D" id="1.20.140.10">
    <property type="entry name" value="Butyryl-CoA Dehydrogenase, subunit A, domain 3"/>
    <property type="match status" value="1"/>
</dbReference>
<keyword evidence="1" id="KW-0560">Oxidoreductase</keyword>
<dbReference type="GO" id="GO:0050660">
    <property type="term" value="F:flavin adenine dinucleotide binding"/>
    <property type="evidence" value="ECO:0007669"/>
    <property type="project" value="InterPro"/>
</dbReference>
<evidence type="ECO:0000259" key="2">
    <source>
        <dbReference type="Pfam" id="PF02771"/>
    </source>
</evidence>
<feature type="domain" description="Acyl-CoA dehydrogenase/oxidase N-terminal" evidence="2">
    <location>
        <begin position="28"/>
        <end position="104"/>
    </location>
</feature>
<dbReference type="GO" id="GO:0016627">
    <property type="term" value="F:oxidoreductase activity, acting on the CH-CH group of donors"/>
    <property type="evidence" value="ECO:0007669"/>
    <property type="project" value="InterPro"/>
</dbReference>
<evidence type="ECO:0000313" key="4">
    <source>
        <dbReference type="EMBL" id="OLF12964.1"/>
    </source>
</evidence>
<proteinExistence type="predicted"/>
<dbReference type="Gene3D" id="1.10.540.10">
    <property type="entry name" value="Acyl-CoA dehydrogenase/oxidase, N-terminal domain"/>
    <property type="match status" value="1"/>
</dbReference>
<gene>
    <name evidence="4" type="ORF">BLA60_06860</name>
</gene>
<dbReference type="InterPro" id="IPR013786">
    <property type="entry name" value="AcylCoA_DH/ox_N"/>
</dbReference>
<comment type="caution">
    <text evidence="4">The sequence shown here is derived from an EMBL/GenBank/DDBJ whole genome shotgun (WGS) entry which is preliminary data.</text>
</comment>
<reference evidence="4 5" key="1">
    <citation type="submission" date="2016-12" db="EMBL/GenBank/DDBJ databases">
        <title>The draft genome sequence of Actinophytocola xinjiangensis.</title>
        <authorList>
            <person name="Wang W."/>
            <person name="Yuan L."/>
        </authorList>
    </citation>
    <scope>NUCLEOTIDE SEQUENCE [LARGE SCALE GENOMIC DNA]</scope>
    <source>
        <strain evidence="4 5">CGMCC 4.4663</strain>
    </source>
</reference>
<dbReference type="InterPro" id="IPR013107">
    <property type="entry name" value="Acyl-CoA_DH_C"/>
</dbReference>
<dbReference type="RefSeq" id="WP_075131873.1">
    <property type="nucleotide sequence ID" value="NZ_MSIF01000002.1"/>
</dbReference>
<dbReference type="Gene3D" id="2.40.110.10">
    <property type="entry name" value="Butyryl-CoA Dehydrogenase, subunit A, domain 2"/>
    <property type="match status" value="1"/>
</dbReference>
<dbReference type="OrthoDB" id="3402961at2"/>
<keyword evidence="5" id="KW-1185">Reference proteome</keyword>
<protein>
    <submittedName>
        <fullName evidence="4">Acyl-CoA dehydrogenase</fullName>
    </submittedName>
</protein>
<dbReference type="InterPro" id="IPR009100">
    <property type="entry name" value="AcylCoA_DH/oxidase_NM_dom_sf"/>
</dbReference>
<organism evidence="4 5">
    <name type="scientific">Actinophytocola xinjiangensis</name>
    <dbReference type="NCBI Taxonomy" id="485602"/>
    <lineage>
        <taxon>Bacteria</taxon>
        <taxon>Bacillati</taxon>
        <taxon>Actinomycetota</taxon>
        <taxon>Actinomycetes</taxon>
        <taxon>Pseudonocardiales</taxon>
        <taxon>Pseudonocardiaceae</taxon>
    </lineage>
</organism>
<dbReference type="InterPro" id="IPR037069">
    <property type="entry name" value="AcylCoA_DH/ox_N_sf"/>
</dbReference>